<accession>A0A1G9RUB2</accession>
<keyword evidence="3" id="KW-1185">Reference proteome</keyword>
<dbReference type="AlphaFoldDB" id="A0A1G9RUB2"/>
<evidence type="ECO:0008006" key="4">
    <source>
        <dbReference type="Google" id="ProtNLM"/>
    </source>
</evidence>
<dbReference type="Proteomes" id="UP000198901">
    <property type="component" value="Unassembled WGS sequence"/>
</dbReference>
<organism evidence="2 3">
    <name type="scientific">Siphonobacter aquaeclarae</name>
    <dbReference type="NCBI Taxonomy" id="563176"/>
    <lineage>
        <taxon>Bacteria</taxon>
        <taxon>Pseudomonadati</taxon>
        <taxon>Bacteroidota</taxon>
        <taxon>Cytophagia</taxon>
        <taxon>Cytophagales</taxon>
        <taxon>Cytophagaceae</taxon>
        <taxon>Siphonobacter</taxon>
    </lineage>
</organism>
<evidence type="ECO:0000256" key="1">
    <source>
        <dbReference type="SAM" id="SignalP"/>
    </source>
</evidence>
<feature type="chain" id="PRO_5011546621" description="Por secretion system C-terminal sorting domain-containing protein" evidence="1">
    <location>
        <begin position="23"/>
        <end position="339"/>
    </location>
</feature>
<reference evidence="2 3" key="1">
    <citation type="submission" date="2016-10" db="EMBL/GenBank/DDBJ databases">
        <authorList>
            <person name="de Groot N.N."/>
        </authorList>
    </citation>
    <scope>NUCLEOTIDE SEQUENCE [LARGE SCALE GENOMIC DNA]</scope>
    <source>
        <strain evidence="2 3">DSM 21668</strain>
    </source>
</reference>
<dbReference type="RefSeq" id="WP_093203891.1">
    <property type="nucleotide sequence ID" value="NZ_FNGS01000005.1"/>
</dbReference>
<keyword evidence="1" id="KW-0732">Signal</keyword>
<evidence type="ECO:0000313" key="2">
    <source>
        <dbReference type="EMBL" id="SDM26754.1"/>
    </source>
</evidence>
<name>A0A1G9RUB2_9BACT</name>
<feature type="signal peptide" evidence="1">
    <location>
        <begin position="1"/>
        <end position="22"/>
    </location>
</feature>
<sequence length="339" mass="36438">MTTKKHLFLNGALLLGIQAASAQFVVGGEGFFIKSGTTVFVDSLVMTPNADLTIVNNSIAISRAAIPGVPKGSVARVYQFGAPISYSGVIGFFYANSELNGNTEPELTLSYNSTTGQIGFVNTSPANASSNFVSQTLASPTTLQQVTAAASASALPVSLLSFSVRPDGHKVKIEWETASERNNKGFEIDRSPDAVRFTRLATVDGRGTVSSRQKYQLVDDSPEPTVTYYRLRQVDFDGTVKDYGIKSVVFDSPNHSLKVVAYPNPVTSRLSLLLPDGRPRSLKVDWLDPVTGRRLSTESIEAVGAEQPLTIPSGLRSGLYLLRVNSGDISESVRISLQK</sequence>
<dbReference type="STRING" id="563176.SAMN04488090_3044"/>
<protein>
    <recommendedName>
        <fullName evidence="4">Por secretion system C-terminal sorting domain-containing protein</fullName>
    </recommendedName>
</protein>
<dbReference type="EMBL" id="FNGS01000005">
    <property type="protein sequence ID" value="SDM26754.1"/>
    <property type="molecule type" value="Genomic_DNA"/>
</dbReference>
<evidence type="ECO:0000313" key="3">
    <source>
        <dbReference type="Proteomes" id="UP000198901"/>
    </source>
</evidence>
<gene>
    <name evidence="2" type="ORF">SAMN04488090_3044</name>
</gene>
<dbReference type="OrthoDB" id="1490051at2"/>
<proteinExistence type="predicted"/>